<dbReference type="PROSITE" id="PS00938">
    <property type="entry name" value="IF3"/>
    <property type="match status" value="1"/>
</dbReference>
<accession>A0ABZ1CN67</accession>
<keyword evidence="10" id="KW-1185">Reference proteome</keyword>
<evidence type="ECO:0000313" key="10">
    <source>
        <dbReference type="Proteomes" id="UP001334732"/>
    </source>
</evidence>
<comment type="subunit">
    <text evidence="4 6">Monomer.</text>
</comment>
<evidence type="ECO:0000259" key="8">
    <source>
        <dbReference type="Pfam" id="PF05198"/>
    </source>
</evidence>
<dbReference type="InterPro" id="IPR019814">
    <property type="entry name" value="Translation_initiation_fac_3_N"/>
</dbReference>
<comment type="similarity">
    <text evidence="1 4 6">Belongs to the IF-3 family.</text>
</comment>
<dbReference type="EMBL" id="CP141769">
    <property type="protein sequence ID" value="WRS40716.1"/>
    <property type="molecule type" value="Genomic_DNA"/>
</dbReference>
<keyword evidence="3 4" id="KW-0648">Protein biosynthesis</keyword>
<protein>
    <recommendedName>
        <fullName evidence="4 5">Translation initiation factor IF-3</fullName>
    </recommendedName>
</protein>
<evidence type="ECO:0000256" key="2">
    <source>
        <dbReference type="ARBA" id="ARBA00022540"/>
    </source>
</evidence>
<dbReference type="Pfam" id="PF00707">
    <property type="entry name" value="IF3_C"/>
    <property type="match status" value="1"/>
</dbReference>
<comment type="function">
    <text evidence="4 6">IF-3 binds to the 30S ribosomal subunit and shifts the equilibrium between 70S ribosomes and their 50S and 30S subunits in favor of the free subunits, thus enhancing the availability of 30S subunits on which protein synthesis initiation begins.</text>
</comment>
<reference evidence="9 10" key="1">
    <citation type="submission" date="2023-12" db="EMBL/GenBank/DDBJ databases">
        <title>Thiobacillus sedimentum sp. nov., a chemolithoautotrophic sulfur-oxidizing bacterium isolated from freshwater sediment.</title>
        <authorList>
            <person name="Luo J."/>
            <person name="Dai C."/>
        </authorList>
    </citation>
    <scope>NUCLEOTIDE SEQUENCE [LARGE SCALE GENOMIC DNA]</scope>
    <source>
        <strain evidence="9 10">SCUT-2</strain>
    </source>
</reference>
<proteinExistence type="inferred from homology"/>
<evidence type="ECO:0000313" key="9">
    <source>
        <dbReference type="EMBL" id="WRS40716.1"/>
    </source>
</evidence>
<dbReference type="SUPFAM" id="SSF54364">
    <property type="entry name" value="Translation initiation factor IF3, N-terminal domain"/>
    <property type="match status" value="1"/>
</dbReference>
<dbReference type="InterPro" id="IPR036788">
    <property type="entry name" value="T_IF-3_C_sf"/>
</dbReference>
<dbReference type="NCBIfam" id="TIGR00168">
    <property type="entry name" value="infC"/>
    <property type="match status" value="1"/>
</dbReference>
<keyword evidence="4" id="KW-0963">Cytoplasm</keyword>
<dbReference type="PANTHER" id="PTHR10938">
    <property type="entry name" value="TRANSLATION INITIATION FACTOR IF-3"/>
    <property type="match status" value="1"/>
</dbReference>
<evidence type="ECO:0000256" key="4">
    <source>
        <dbReference type="HAMAP-Rule" id="MF_00080"/>
    </source>
</evidence>
<feature type="domain" description="Translation initiation factor 3 N-terminal" evidence="8">
    <location>
        <begin position="10"/>
        <end position="79"/>
    </location>
</feature>
<feature type="domain" description="Translation initiation factor 3 C-terminal" evidence="7">
    <location>
        <begin position="86"/>
        <end position="171"/>
    </location>
</feature>
<dbReference type="Proteomes" id="UP001334732">
    <property type="component" value="Chromosome"/>
</dbReference>
<evidence type="ECO:0000259" key="7">
    <source>
        <dbReference type="Pfam" id="PF00707"/>
    </source>
</evidence>
<dbReference type="Gene3D" id="3.30.110.10">
    <property type="entry name" value="Translation initiation factor 3 (IF-3), C-terminal domain"/>
    <property type="match status" value="1"/>
</dbReference>
<dbReference type="PANTHER" id="PTHR10938:SF0">
    <property type="entry name" value="TRANSLATION INITIATION FACTOR IF-3, MITOCHONDRIAL"/>
    <property type="match status" value="1"/>
</dbReference>
<keyword evidence="2 4" id="KW-0396">Initiation factor</keyword>
<dbReference type="InterPro" id="IPR019813">
    <property type="entry name" value="Translation_initiation_fac3_CS"/>
</dbReference>
<dbReference type="InterPro" id="IPR001288">
    <property type="entry name" value="Translation_initiation_fac_3"/>
</dbReference>
<gene>
    <name evidence="4 9" type="primary">infC</name>
    <name evidence="9" type="ORF">VA613_08240</name>
</gene>
<evidence type="ECO:0000256" key="6">
    <source>
        <dbReference type="RuleBase" id="RU000646"/>
    </source>
</evidence>
<dbReference type="Pfam" id="PF05198">
    <property type="entry name" value="IF3_N"/>
    <property type="match status" value="1"/>
</dbReference>
<dbReference type="InterPro" id="IPR019815">
    <property type="entry name" value="Translation_initiation_fac_3_C"/>
</dbReference>
<dbReference type="InterPro" id="IPR036787">
    <property type="entry name" value="T_IF-3_N_sf"/>
</dbReference>
<dbReference type="GO" id="GO:0003743">
    <property type="term" value="F:translation initiation factor activity"/>
    <property type="evidence" value="ECO:0007669"/>
    <property type="project" value="UniProtKB-KW"/>
</dbReference>
<sequence>MATEKKQTRINGEITAPEVRLVGTEGEQLGIVKLYDALRQAEDADLDLVEIAPTAQPPVCKIMDYGKFKYQESKKQHEAKLKQKQVQIKEVKFRPGTDEGDYQIKLRNLIRFLEDGDKTKVTLRFRGREMAHQEIGMEQLKRVSADLAELAVVEQFPKMEGRQLVMMLAPKKK</sequence>
<evidence type="ECO:0000256" key="3">
    <source>
        <dbReference type="ARBA" id="ARBA00022917"/>
    </source>
</evidence>
<dbReference type="SUPFAM" id="SSF55200">
    <property type="entry name" value="Translation initiation factor IF3, C-terminal domain"/>
    <property type="match status" value="1"/>
</dbReference>
<dbReference type="Gene3D" id="3.10.20.80">
    <property type="entry name" value="Translation initiation factor 3 (IF-3), N-terminal domain"/>
    <property type="match status" value="1"/>
</dbReference>
<comment type="subcellular location">
    <subcellularLocation>
        <location evidence="4 6">Cytoplasm</location>
    </subcellularLocation>
</comment>
<name>A0ABZ1CN67_9PROT</name>
<organism evidence="9 10">
    <name type="scientific">Thiobacillus sedimenti</name>
    <dbReference type="NCBI Taxonomy" id="3110231"/>
    <lineage>
        <taxon>Bacteria</taxon>
        <taxon>Pseudomonadati</taxon>
        <taxon>Pseudomonadota</taxon>
        <taxon>Betaproteobacteria</taxon>
        <taxon>Nitrosomonadales</taxon>
        <taxon>Thiobacillaceae</taxon>
        <taxon>Thiobacillus</taxon>
    </lineage>
</organism>
<evidence type="ECO:0000256" key="1">
    <source>
        <dbReference type="ARBA" id="ARBA00005439"/>
    </source>
</evidence>
<dbReference type="RefSeq" id="WP_324781231.1">
    <property type="nucleotide sequence ID" value="NZ_CP141769.1"/>
</dbReference>
<evidence type="ECO:0000256" key="5">
    <source>
        <dbReference type="NCBIfam" id="TIGR00168"/>
    </source>
</evidence>
<dbReference type="HAMAP" id="MF_00080">
    <property type="entry name" value="IF_3"/>
    <property type="match status" value="1"/>
</dbReference>